<reference evidence="2" key="1">
    <citation type="submission" date="2016-10" db="EMBL/GenBank/DDBJ databases">
        <authorList>
            <person name="Varghese N."/>
            <person name="Submissions S."/>
        </authorList>
    </citation>
    <scope>NUCLEOTIDE SEQUENCE [LARGE SCALE GENOMIC DNA]</scope>
    <source>
        <strain evidence="2">DSM 24767</strain>
    </source>
</reference>
<dbReference type="EMBL" id="FNLC01000002">
    <property type="protein sequence ID" value="SDR06259.1"/>
    <property type="molecule type" value="Genomic_DNA"/>
</dbReference>
<evidence type="ECO:0000313" key="2">
    <source>
        <dbReference type="Proteomes" id="UP000198848"/>
    </source>
</evidence>
<organism evidence="1 2">
    <name type="scientific">Natronobacterium texcoconense</name>
    <dbReference type="NCBI Taxonomy" id="1095778"/>
    <lineage>
        <taxon>Archaea</taxon>
        <taxon>Methanobacteriati</taxon>
        <taxon>Methanobacteriota</taxon>
        <taxon>Stenosarchaea group</taxon>
        <taxon>Halobacteria</taxon>
        <taxon>Halobacteriales</taxon>
        <taxon>Natrialbaceae</taxon>
        <taxon>Natronobacterium</taxon>
    </lineage>
</organism>
<protein>
    <submittedName>
        <fullName evidence="1">Uncharacterized protein</fullName>
    </submittedName>
</protein>
<keyword evidence="2" id="KW-1185">Reference proteome</keyword>
<proteinExistence type="predicted"/>
<dbReference type="RefSeq" id="WP_090381474.1">
    <property type="nucleotide sequence ID" value="NZ_FNLC01000002.1"/>
</dbReference>
<dbReference type="STRING" id="1095778.SAMN04489842_2183"/>
<gene>
    <name evidence="1" type="ORF">SAMN04489842_2183</name>
</gene>
<dbReference type="Proteomes" id="UP000198848">
    <property type="component" value="Unassembled WGS sequence"/>
</dbReference>
<dbReference type="OrthoDB" id="78091at2157"/>
<name>A0A1H1FZP9_NATTX</name>
<accession>A0A1H1FZP9</accession>
<sequence length="457" mass="52856">MKRSLTRETLVEETTAELLAYLLNGEINTTALTQSLDYEGLDIRDWDRIKRIHFCLTEDVQDFITALPDRIRRIKTEHQREHVETQGEVRGSIDWSSTLRDWSDTGYADQSRYVCDTPYTEYNIPENRVLKRLLWKIHRTVTTELEDIDYDWRREYWTDEQINQFSRLYKQNVHLNRITDGQRLTVTGQDLTAARRSRLTLYNDAHALYDTFERLHADRFDPDIVELLGETLIAPTSTPRLFELFCVFRITRLLNEYVPGFQLQPIDGDTGALATLKTDDQRIEIYHDATGNLSFHEVLDADDPPEHSAFKRYYDSVFDYRDVLSELTGDKSDPVLYRGRPDVIIEIYETGDTVDQLQSVLIGEIKESEDYQVFKQGLEELLRYRQFATHEGYLIESSDVSVSNLLITNGVQTSGVSDVVTHLNGKDLVLAAENSDQESEWLQNMAGALSTSSVESH</sequence>
<evidence type="ECO:0000313" key="1">
    <source>
        <dbReference type="EMBL" id="SDR06259.1"/>
    </source>
</evidence>
<dbReference type="AlphaFoldDB" id="A0A1H1FZP9"/>